<dbReference type="Proteomes" id="UP000595437">
    <property type="component" value="Chromosome 6"/>
</dbReference>
<name>A0A7T8K7X8_CALRO</name>
<evidence type="ECO:0000313" key="2">
    <source>
        <dbReference type="EMBL" id="QQP49553.1"/>
    </source>
</evidence>
<reference evidence="3" key="1">
    <citation type="submission" date="2021-01" db="EMBL/GenBank/DDBJ databases">
        <title>Caligus Genome Assembly.</title>
        <authorList>
            <person name="Gallardo-Escarate C."/>
        </authorList>
    </citation>
    <scope>NUCLEOTIDE SEQUENCE [LARGE SCALE GENOMIC DNA]</scope>
</reference>
<evidence type="ECO:0000313" key="3">
    <source>
        <dbReference type="Proteomes" id="UP000595437"/>
    </source>
</evidence>
<dbReference type="InterPro" id="IPR041588">
    <property type="entry name" value="Integrase_H2C2"/>
</dbReference>
<sequence length="59" mass="6510">MRRNAFESLHSLSHPGASPTIKLVTDRFVWPSMKKTYDNGARNACIVNGPSSHGTPSRQ</sequence>
<keyword evidence="3" id="KW-1185">Reference proteome</keyword>
<proteinExistence type="predicted"/>
<dbReference type="EMBL" id="CP045895">
    <property type="protein sequence ID" value="QQP49553.1"/>
    <property type="molecule type" value="Genomic_DNA"/>
</dbReference>
<dbReference type="Gene3D" id="1.10.340.70">
    <property type="match status" value="1"/>
</dbReference>
<organism evidence="2 3">
    <name type="scientific">Caligus rogercresseyi</name>
    <name type="common">Sea louse</name>
    <dbReference type="NCBI Taxonomy" id="217165"/>
    <lineage>
        <taxon>Eukaryota</taxon>
        <taxon>Metazoa</taxon>
        <taxon>Ecdysozoa</taxon>
        <taxon>Arthropoda</taxon>
        <taxon>Crustacea</taxon>
        <taxon>Multicrustacea</taxon>
        <taxon>Hexanauplia</taxon>
        <taxon>Copepoda</taxon>
        <taxon>Siphonostomatoida</taxon>
        <taxon>Caligidae</taxon>
        <taxon>Caligus</taxon>
    </lineage>
</organism>
<dbReference type="AlphaFoldDB" id="A0A7T8K7X8"/>
<accession>A0A7T8K7X8</accession>
<dbReference type="Pfam" id="PF17921">
    <property type="entry name" value="Integrase_H2C2"/>
    <property type="match status" value="1"/>
</dbReference>
<gene>
    <name evidence="2" type="ORF">FKW44_010262</name>
</gene>
<dbReference type="OrthoDB" id="422540at2759"/>
<protein>
    <submittedName>
        <fullName evidence="2">Pol polyprotein</fullName>
    </submittedName>
</protein>
<evidence type="ECO:0000259" key="1">
    <source>
        <dbReference type="Pfam" id="PF17921"/>
    </source>
</evidence>
<feature type="domain" description="Integrase zinc-binding" evidence="1">
    <location>
        <begin position="1"/>
        <end position="36"/>
    </location>
</feature>